<evidence type="ECO:0000313" key="3">
    <source>
        <dbReference type="Proteomes" id="UP000321079"/>
    </source>
</evidence>
<dbReference type="RefSeq" id="WP_146860990.1">
    <property type="nucleotide sequence ID" value="NZ_BARK01000008.1"/>
</dbReference>
<accession>A0A511B7F5</accession>
<feature type="chain" id="PRO_5022126185" evidence="1">
    <location>
        <begin position="28"/>
        <end position="173"/>
    </location>
</feature>
<sequence>MAHKTARAVLGAVLSGLSLMIARPVQAAPAAIWEGLTLGMSVPEAQISHPQLTALPFPVPRPGFARYVMQGPFIGSCLSTVDVNFLGGRLASVEVHALTDTDSGDVRICAEEWGRAIRQKYGQPLFDVRAPMTENITWNANGFSVTTHMRVLNSIVVYSVSYQAPRRTAAQIF</sequence>
<feature type="signal peptide" evidence="1">
    <location>
        <begin position="1"/>
        <end position="27"/>
    </location>
</feature>
<dbReference type="EMBL" id="BJVA01000007">
    <property type="protein sequence ID" value="GEK96339.1"/>
    <property type="molecule type" value="Genomic_DNA"/>
</dbReference>
<reference evidence="2 3" key="1">
    <citation type="submission" date="2019-07" db="EMBL/GenBank/DDBJ databases">
        <title>Whole genome shotgun sequence of Gluconobacter kanchanaburiensis NBRC 103587.</title>
        <authorList>
            <person name="Hosoyama A."/>
            <person name="Uohara A."/>
            <person name="Ohji S."/>
            <person name="Ichikawa N."/>
        </authorList>
    </citation>
    <scope>NUCLEOTIDE SEQUENCE [LARGE SCALE GENOMIC DNA]</scope>
    <source>
        <strain evidence="2 3">NBRC 103587</strain>
    </source>
</reference>
<name>A0A511B7F5_9PROT</name>
<comment type="caution">
    <text evidence="2">The sequence shown here is derived from an EMBL/GenBank/DDBJ whole genome shotgun (WGS) entry which is preliminary data.</text>
</comment>
<dbReference type="OrthoDB" id="7269932at2"/>
<organism evidence="2 3">
    <name type="scientific">Gluconobacter kanchanaburiensis NBRC 103587</name>
    <dbReference type="NCBI Taxonomy" id="1307948"/>
    <lineage>
        <taxon>Bacteria</taxon>
        <taxon>Pseudomonadati</taxon>
        <taxon>Pseudomonadota</taxon>
        <taxon>Alphaproteobacteria</taxon>
        <taxon>Acetobacterales</taxon>
        <taxon>Acetobacteraceae</taxon>
        <taxon>Gluconobacter</taxon>
    </lineage>
</organism>
<dbReference type="Proteomes" id="UP000321079">
    <property type="component" value="Unassembled WGS sequence"/>
</dbReference>
<evidence type="ECO:0000313" key="2">
    <source>
        <dbReference type="EMBL" id="GEK96339.1"/>
    </source>
</evidence>
<evidence type="ECO:0000256" key="1">
    <source>
        <dbReference type="SAM" id="SignalP"/>
    </source>
</evidence>
<proteinExistence type="predicted"/>
<keyword evidence="3" id="KW-1185">Reference proteome</keyword>
<keyword evidence="1" id="KW-0732">Signal</keyword>
<gene>
    <name evidence="2" type="ORF">GKA01_15360</name>
</gene>
<dbReference type="AlphaFoldDB" id="A0A511B7F5"/>
<protein>
    <submittedName>
        <fullName evidence="2">Uncharacterized protein</fullName>
    </submittedName>
</protein>